<evidence type="ECO:0000256" key="5">
    <source>
        <dbReference type="ARBA" id="ARBA00023163"/>
    </source>
</evidence>
<gene>
    <name evidence="9" type="ORF">ILUMI_06662</name>
</gene>
<dbReference type="GO" id="GO:0000981">
    <property type="term" value="F:DNA-binding transcription factor activity, RNA polymerase II-specific"/>
    <property type="evidence" value="ECO:0007669"/>
    <property type="project" value="TreeGrafter"/>
</dbReference>
<comment type="similarity">
    <text evidence="1">Belongs to the bZIP family. Fos subfamily.</text>
</comment>
<dbReference type="PROSITE" id="PS00036">
    <property type="entry name" value="BZIP_BASIC"/>
    <property type="match status" value="1"/>
</dbReference>
<evidence type="ECO:0000256" key="6">
    <source>
        <dbReference type="ARBA" id="ARBA00044005"/>
    </source>
</evidence>
<dbReference type="PROSITE" id="PS50217">
    <property type="entry name" value="BZIP"/>
    <property type="match status" value="1"/>
</dbReference>
<dbReference type="Proteomes" id="UP000801492">
    <property type="component" value="Unassembled WGS sequence"/>
</dbReference>
<comment type="caution">
    <text evidence="9">The sequence shown here is derived from an EMBL/GenBank/DDBJ whole genome shotgun (WGS) entry which is preliminary data.</text>
</comment>
<name>A0A8K0D4Y9_IGNLU</name>
<keyword evidence="10" id="KW-1185">Reference proteome</keyword>
<evidence type="ECO:0000256" key="4">
    <source>
        <dbReference type="ARBA" id="ARBA00023159"/>
    </source>
</evidence>
<feature type="compositionally biased region" description="Polar residues" evidence="7">
    <location>
        <begin position="358"/>
        <end position="369"/>
    </location>
</feature>
<protein>
    <recommendedName>
        <fullName evidence="8">BZIP domain-containing protein</fullName>
    </recommendedName>
</protein>
<dbReference type="GO" id="GO:0000978">
    <property type="term" value="F:RNA polymerase II cis-regulatory region sequence-specific DNA binding"/>
    <property type="evidence" value="ECO:0007669"/>
    <property type="project" value="TreeGrafter"/>
</dbReference>
<dbReference type="SMART" id="SM00338">
    <property type="entry name" value="BRLZ"/>
    <property type="match status" value="1"/>
</dbReference>
<dbReference type="PANTHER" id="PTHR23351">
    <property type="entry name" value="FOS TRANSCRIPTION FACTOR-RELATED"/>
    <property type="match status" value="1"/>
</dbReference>
<dbReference type="Pfam" id="PF03131">
    <property type="entry name" value="bZIP_Maf"/>
    <property type="match status" value="1"/>
</dbReference>
<feature type="region of interest" description="Disordered" evidence="7">
    <location>
        <begin position="358"/>
        <end position="379"/>
    </location>
</feature>
<evidence type="ECO:0000256" key="1">
    <source>
        <dbReference type="ARBA" id="ARBA00007619"/>
    </source>
</evidence>
<dbReference type="InterPro" id="IPR004827">
    <property type="entry name" value="bZIP"/>
</dbReference>
<dbReference type="Gene3D" id="1.20.5.170">
    <property type="match status" value="1"/>
</dbReference>
<keyword evidence="4" id="KW-0010">Activator</keyword>
<dbReference type="FunFam" id="1.20.5.170:FF:000006">
    <property type="entry name" value="fos-related antigen 2 isoform X1"/>
    <property type="match status" value="1"/>
</dbReference>
<dbReference type="InterPro" id="IPR000837">
    <property type="entry name" value="AP-1"/>
</dbReference>
<keyword evidence="2" id="KW-0805">Transcription regulation</keyword>
<dbReference type="InterPro" id="IPR004826">
    <property type="entry name" value="bZIP_Maf"/>
</dbReference>
<evidence type="ECO:0000313" key="10">
    <source>
        <dbReference type="Proteomes" id="UP000801492"/>
    </source>
</evidence>
<sequence>MALMDQKEIANFLAQELFYQQVPSLKKKFITLEGLNSGVPTRTTPTLTPTTLRNIEQTFIELQSKPESHENEAGFVPPLVHSIGNNQYIPASEVDVYSKSNALWTTTPPQPNLDLDSRPTPPVTPKNGVIHTTESTRRNMGGRKPVKDLNLSPEEEERRRIRRERNKMAAARCRKRRVDHTNALLTETEGLEQKKQALQNELQELQSVKEDLEFLLESHRTTQCCRIQNGRPRSPLDVKPYILPQFADKTTERVKTELIEEPITDVDNDMFPLPSPAKKVMLSSTVPISKPSRPSSLNVSSVPCLGAKSNVSELAGISISTPSTGIQFNFDSLMVGGTGLTPVSAPLIPSCSTQQRNIPTTHADISSPDTCGPPKLVSL</sequence>
<dbReference type="GO" id="GO:0005634">
    <property type="term" value="C:nucleus"/>
    <property type="evidence" value="ECO:0007669"/>
    <property type="project" value="TreeGrafter"/>
</dbReference>
<organism evidence="9 10">
    <name type="scientific">Ignelater luminosus</name>
    <name type="common">Cucubano</name>
    <name type="synonym">Pyrophorus luminosus</name>
    <dbReference type="NCBI Taxonomy" id="2038154"/>
    <lineage>
        <taxon>Eukaryota</taxon>
        <taxon>Metazoa</taxon>
        <taxon>Ecdysozoa</taxon>
        <taxon>Arthropoda</taxon>
        <taxon>Hexapoda</taxon>
        <taxon>Insecta</taxon>
        <taxon>Pterygota</taxon>
        <taxon>Neoptera</taxon>
        <taxon>Endopterygota</taxon>
        <taxon>Coleoptera</taxon>
        <taxon>Polyphaga</taxon>
        <taxon>Elateriformia</taxon>
        <taxon>Elateroidea</taxon>
        <taxon>Elateridae</taxon>
        <taxon>Agrypninae</taxon>
        <taxon>Pyrophorini</taxon>
        <taxon>Ignelater</taxon>
    </lineage>
</organism>
<dbReference type="AlphaFoldDB" id="A0A8K0D4Y9"/>
<feature type="domain" description="BZIP" evidence="8">
    <location>
        <begin position="156"/>
        <end position="219"/>
    </location>
</feature>
<evidence type="ECO:0000256" key="3">
    <source>
        <dbReference type="ARBA" id="ARBA00023125"/>
    </source>
</evidence>
<evidence type="ECO:0000259" key="8">
    <source>
        <dbReference type="PROSITE" id="PS50217"/>
    </source>
</evidence>
<comment type="subunit">
    <text evidence="6">Homodimer. Heterodimer with Jra. The kay-Jra heterodimer binds more stably to the AP-1 site than either of the two proteins alone.</text>
</comment>
<dbReference type="OrthoDB" id="5866312at2759"/>
<keyword evidence="3" id="KW-0238">DNA-binding</keyword>
<evidence type="ECO:0000313" key="9">
    <source>
        <dbReference type="EMBL" id="KAF2899513.1"/>
    </source>
</evidence>
<dbReference type="PRINTS" id="PR00042">
    <property type="entry name" value="LEUZIPPRFOS"/>
</dbReference>
<dbReference type="SUPFAM" id="SSF57959">
    <property type="entry name" value="Leucine zipper domain"/>
    <property type="match status" value="1"/>
</dbReference>
<dbReference type="InterPro" id="IPR046347">
    <property type="entry name" value="bZIP_sf"/>
</dbReference>
<feature type="region of interest" description="Disordered" evidence="7">
    <location>
        <begin position="108"/>
        <end position="159"/>
    </location>
</feature>
<evidence type="ECO:0000256" key="2">
    <source>
        <dbReference type="ARBA" id="ARBA00023015"/>
    </source>
</evidence>
<accession>A0A8K0D4Y9</accession>
<dbReference type="CDD" id="cd14721">
    <property type="entry name" value="bZIP_Fos"/>
    <property type="match status" value="1"/>
</dbReference>
<dbReference type="PANTHER" id="PTHR23351:SF56">
    <property type="entry name" value="KAYAK"/>
    <property type="match status" value="1"/>
</dbReference>
<dbReference type="EMBL" id="VTPC01002775">
    <property type="protein sequence ID" value="KAF2899513.1"/>
    <property type="molecule type" value="Genomic_DNA"/>
</dbReference>
<keyword evidence="5" id="KW-0804">Transcription</keyword>
<evidence type="ECO:0000256" key="7">
    <source>
        <dbReference type="SAM" id="MobiDB-lite"/>
    </source>
</evidence>
<proteinExistence type="inferred from homology"/>
<reference evidence="9" key="1">
    <citation type="submission" date="2019-08" db="EMBL/GenBank/DDBJ databases">
        <title>The genome of the North American firefly Photinus pyralis.</title>
        <authorList>
            <consortium name="Photinus pyralis genome working group"/>
            <person name="Fallon T.R."/>
            <person name="Sander Lower S.E."/>
            <person name="Weng J.-K."/>
        </authorList>
    </citation>
    <scope>NUCLEOTIDE SEQUENCE</scope>
    <source>
        <strain evidence="9">TRF0915ILg1</strain>
        <tissue evidence="9">Whole body</tissue>
    </source>
</reference>